<dbReference type="EMBL" id="JBHLWI010000014">
    <property type="protein sequence ID" value="MFC0262378.1"/>
    <property type="molecule type" value="Genomic_DNA"/>
</dbReference>
<accession>A0ABV6FRB6</accession>
<organism evidence="1 2">
    <name type="scientific">Fontibacter flavus</name>
    <dbReference type="NCBI Taxonomy" id="654838"/>
    <lineage>
        <taxon>Bacteria</taxon>
        <taxon>Pseudomonadati</taxon>
        <taxon>Bacteroidota</taxon>
        <taxon>Cytophagia</taxon>
        <taxon>Cytophagales</taxon>
        <taxon>Cyclobacteriaceae</taxon>
        <taxon>Fontibacter</taxon>
    </lineage>
</organism>
<sequence>MELFSMMGDAYQIKDLEMPYSKIDHTRHGSIINIHSGLTAYCFSQETSLSIG</sequence>
<protein>
    <submittedName>
        <fullName evidence="1">Uncharacterized protein</fullName>
    </submittedName>
</protein>
<evidence type="ECO:0000313" key="1">
    <source>
        <dbReference type="EMBL" id="MFC0262378.1"/>
    </source>
</evidence>
<gene>
    <name evidence="1" type="ORF">ACFFIP_06755</name>
</gene>
<dbReference type="Proteomes" id="UP001589797">
    <property type="component" value="Unassembled WGS sequence"/>
</dbReference>
<proteinExistence type="predicted"/>
<comment type="caution">
    <text evidence="1">The sequence shown here is derived from an EMBL/GenBank/DDBJ whole genome shotgun (WGS) entry which is preliminary data.</text>
</comment>
<name>A0ABV6FRB6_9BACT</name>
<keyword evidence="2" id="KW-1185">Reference proteome</keyword>
<evidence type="ECO:0000313" key="2">
    <source>
        <dbReference type="Proteomes" id="UP001589797"/>
    </source>
</evidence>
<reference evidence="1 2" key="1">
    <citation type="submission" date="2024-09" db="EMBL/GenBank/DDBJ databases">
        <authorList>
            <person name="Sun Q."/>
            <person name="Mori K."/>
        </authorList>
    </citation>
    <scope>NUCLEOTIDE SEQUENCE [LARGE SCALE GENOMIC DNA]</scope>
    <source>
        <strain evidence="1 2">CCM 7650</strain>
    </source>
</reference>